<evidence type="ECO:0000256" key="2">
    <source>
        <dbReference type="ARBA" id="ARBA00023015"/>
    </source>
</evidence>
<evidence type="ECO:0000259" key="5">
    <source>
        <dbReference type="PROSITE" id="PS50931"/>
    </source>
</evidence>
<evidence type="ECO:0000313" key="6">
    <source>
        <dbReference type="EMBL" id="ABM60440.1"/>
    </source>
</evidence>
<dbReference type="STRING" id="391735.Veis_4745"/>
<dbReference type="GO" id="GO:0000976">
    <property type="term" value="F:transcription cis-regulatory region binding"/>
    <property type="evidence" value="ECO:0007669"/>
    <property type="project" value="TreeGrafter"/>
</dbReference>
<reference evidence="7" key="1">
    <citation type="submission" date="2006-12" db="EMBL/GenBank/DDBJ databases">
        <title>Complete sequence of chromosome 1 of Verminephrobacter eiseniae EF01-2.</title>
        <authorList>
            <person name="Copeland A."/>
            <person name="Lucas S."/>
            <person name="Lapidus A."/>
            <person name="Barry K."/>
            <person name="Detter J.C."/>
            <person name="Glavina del Rio T."/>
            <person name="Dalin E."/>
            <person name="Tice H."/>
            <person name="Pitluck S."/>
            <person name="Chertkov O."/>
            <person name="Brettin T."/>
            <person name="Bruce D."/>
            <person name="Han C."/>
            <person name="Tapia R."/>
            <person name="Gilna P."/>
            <person name="Schmutz J."/>
            <person name="Larimer F."/>
            <person name="Land M."/>
            <person name="Hauser L."/>
            <person name="Kyrpides N."/>
            <person name="Kim E."/>
            <person name="Stahl D."/>
            <person name="Richardson P."/>
        </authorList>
    </citation>
    <scope>NUCLEOTIDE SEQUENCE [LARGE SCALE GENOMIC DNA]</scope>
    <source>
        <strain evidence="7">EF01-2</strain>
    </source>
</reference>
<gene>
    <name evidence="6" type="ordered locus">Veis_4745</name>
</gene>
<dbReference type="InterPro" id="IPR036390">
    <property type="entry name" value="WH_DNA-bd_sf"/>
</dbReference>
<dbReference type="InterPro" id="IPR005119">
    <property type="entry name" value="LysR_subst-bd"/>
</dbReference>
<proteinExistence type="inferred from homology"/>
<dbReference type="KEGG" id="vei:Veis_4745"/>
<evidence type="ECO:0000256" key="3">
    <source>
        <dbReference type="ARBA" id="ARBA00023125"/>
    </source>
</evidence>
<dbReference type="eggNOG" id="COG0583">
    <property type="taxonomic scope" value="Bacteria"/>
</dbReference>
<evidence type="ECO:0000256" key="4">
    <source>
        <dbReference type="ARBA" id="ARBA00023163"/>
    </source>
</evidence>
<dbReference type="Pfam" id="PF03466">
    <property type="entry name" value="LysR_substrate"/>
    <property type="match status" value="1"/>
</dbReference>
<dbReference type="AlphaFoldDB" id="A1WS33"/>
<dbReference type="PROSITE" id="PS50931">
    <property type="entry name" value="HTH_LYSR"/>
    <property type="match status" value="1"/>
</dbReference>
<dbReference type="SUPFAM" id="SSF53850">
    <property type="entry name" value="Periplasmic binding protein-like II"/>
    <property type="match status" value="1"/>
</dbReference>
<keyword evidence="7" id="KW-1185">Reference proteome</keyword>
<evidence type="ECO:0000256" key="1">
    <source>
        <dbReference type="ARBA" id="ARBA00009437"/>
    </source>
</evidence>
<comment type="similarity">
    <text evidence="1">Belongs to the LysR transcriptional regulatory family.</text>
</comment>
<protein>
    <submittedName>
        <fullName evidence="6">Transcriptional regulator, LysR family</fullName>
    </submittedName>
</protein>
<dbReference type="PANTHER" id="PTHR30126">
    <property type="entry name" value="HTH-TYPE TRANSCRIPTIONAL REGULATOR"/>
    <property type="match status" value="1"/>
</dbReference>
<feature type="domain" description="HTH lysR-type" evidence="5">
    <location>
        <begin position="1"/>
        <end position="58"/>
    </location>
</feature>
<dbReference type="Gene3D" id="1.10.10.10">
    <property type="entry name" value="Winged helix-like DNA-binding domain superfamily/Winged helix DNA-binding domain"/>
    <property type="match status" value="1"/>
</dbReference>
<dbReference type="InterPro" id="IPR036388">
    <property type="entry name" value="WH-like_DNA-bd_sf"/>
</dbReference>
<keyword evidence="3" id="KW-0238">DNA-binding</keyword>
<dbReference type="InterPro" id="IPR000847">
    <property type="entry name" value="LysR_HTH_N"/>
</dbReference>
<organism evidence="6 7">
    <name type="scientific">Verminephrobacter eiseniae (strain EF01-2)</name>
    <dbReference type="NCBI Taxonomy" id="391735"/>
    <lineage>
        <taxon>Bacteria</taxon>
        <taxon>Pseudomonadati</taxon>
        <taxon>Pseudomonadota</taxon>
        <taxon>Betaproteobacteria</taxon>
        <taxon>Burkholderiales</taxon>
        <taxon>Comamonadaceae</taxon>
        <taxon>Verminephrobacter</taxon>
    </lineage>
</organism>
<dbReference type="Proteomes" id="UP000000374">
    <property type="component" value="Chromosome"/>
</dbReference>
<dbReference type="PANTHER" id="PTHR30126:SF77">
    <property type="entry name" value="TRANSCRIPTIONAL REGULATORY PROTEIN"/>
    <property type="match status" value="1"/>
</dbReference>
<dbReference type="HOGENOM" id="CLU_039613_6_1_4"/>
<keyword evidence="4" id="KW-0804">Transcription</keyword>
<dbReference type="OrthoDB" id="9803735at2"/>
<dbReference type="GeneID" id="76463017"/>
<dbReference type="EMBL" id="CP000542">
    <property type="protein sequence ID" value="ABM60440.1"/>
    <property type="molecule type" value="Genomic_DNA"/>
</dbReference>
<name>A1WS33_VEREI</name>
<evidence type="ECO:0000313" key="7">
    <source>
        <dbReference type="Proteomes" id="UP000000374"/>
    </source>
</evidence>
<keyword evidence="2" id="KW-0805">Transcription regulation</keyword>
<dbReference type="GO" id="GO:0003700">
    <property type="term" value="F:DNA-binding transcription factor activity"/>
    <property type="evidence" value="ECO:0007669"/>
    <property type="project" value="InterPro"/>
</dbReference>
<accession>A1WS33</accession>
<dbReference type="SUPFAM" id="SSF46785">
    <property type="entry name" value="Winged helix' DNA-binding domain"/>
    <property type="match status" value="1"/>
</dbReference>
<dbReference type="CDD" id="cd05466">
    <property type="entry name" value="PBP2_LTTR_substrate"/>
    <property type="match status" value="1"/>
</dbReference>
<dbReference type="RefSeq" id="WP_011812418.1">
    <property type="nucleotide sequence ID" value="NC_008786.1"/>
</dbReference>
<sequence>MNTRFLETLVVLSRLKSFRETAQVLHTTQAAASQRIAALEDELGVFLVDRSHRTLTLTPVGEQVVRQAERMLALERELKRATQPDAPPAGRVRIGVIETVVHTWLTPLIHGLTRRFPAVDPDITVEPARNLREQFRQHKLDLLIQNDPVEEAAGNVELEVTPLSRFPIRWIARPDVWRTQDMLTLEDLERIPVLTYVRTSSPHAHVRALFAGRETEPRICSFPSVQSIVQLVKEGFGVAAIPPIFVQREIEAGDLKLCEGPALPALVVTVTRPRESSPAVAAIGTIIRQVVGSYCKTAGPPWAIDLQAEAGSA</sequence>
<dbReference type="Gene3D" id="3.40.190.10">
    <property type="entry name" value="Periplasmic binding protein-like II"/>
    <property type="match status" value="2"/>
</dbReference>
<dbReference type="PRINTS" id="PR00039">
    <property type="entry name" value="HTHLYSR"/>
</dbReference>
<dbReference type="FunFam" id="1.10.10.10:FF:000001">
    <property type="entry name" value="LysR family transcriptional regulator"/>
    <property type="match status" value="1"/>
</dbReference>
<dbReference type="Pfam" id="PF00126">
    <property type="entry name" value="HTH_1"/>
    <property type="match status" value="1"/>
</dbReference>